<dbReference type="Proteomes" id="UP001597097">
    <property type="component" value="Unassembled WGS sequence"/>
</dbReference>
<reference evidence="2" key="1">
    <citation type="journal article" date="2019" name="Int. J. Syst. Evol. Microbiol.">
        <title>The Global Catalogue of Microorganisms (GCM) 10K type strain sequencing project: providing services to taxonomists for standard genome sequencing and annotation.</title>
        <authorList>
            <consortium name="The Broad Institute Genomics Platform"/>
            <consortium name="The Broad Institute Genome Sequencing Center for Infectious Disease"/>
            <person name="Wu L."/>
            <person name="Ma J."/>
        </authorList>
    </citation>
    <scope>NUCLEOTIDE SEQUENCE [LARGE SCALE GENOMIC DNA]</scope>
    <source>
        <strain evidence="2">CGMCC 1.15399</strain>
    </source>
</reference>
<evidence type="ECO:0008006" key="3">
    <source>
        <dbReference type="Google" id="ProtNLM"/>
    </source>
</evidence>
<proteinExistence type="predicted"/>
<organism evidence="1 2">
    <name type="scientific">Nonomuraea guangzhouensis</name>
    <dbReference type="NCBI Taxonomy" id="1291555"/>
    <lineage>
        <taxon>Bacteria</taxon>
        <taxon>Bacillati</taxon>
        <taxon>Actinomycetota</taxon>
        <taxon>Actinomycetes</taxon>
        <taxon>Streptosporangiales</taxon>
        <taxon>Streptosporangiaceae</taxon>
        <taxon>Nonomuraea</taxon>
    </lineage>
</organism>
<dbReference type="RefSeq" id="WP_219537845.1">
    <property type="nucleotide sequence ID" value="NZ_JAHKRM010000041.1"/>
</dbReference>
<name>A0ABW4FYZ4_9ACTN</name>
<gene>
    <name evidence="1" type="ORF">ACFSJ0_00995</name>
</gene>
<comment type="caution">
    <text evidence="1">The sequence shown here is derived from an EMBL/GenBank/DDBJ whole genome shotgun (WGS) entry which is preliminary data.</text>
</comment>
<evidence type="ECO:0000313" key="1">
    <source>
        <dbReference type="EMBL" id="MFD1535587.1"/>
    </source>
</evidence>
<evidence type="ECO:0000313" key="2">
    <source>
        <dbReference type="Proteomes" id="UP001597097"/>
    </source>
</evidence>
<sequence>MVSRAHHPYTTTDYNPLNMLIAEGRALLIDWAWPTRGAGWIDPACLKVGVNVS</sequence>
<dbReference type="EMBL" id="JBHUCM010000002">
    <property type="protein sequence ID" value="MFD1535587.1"/>
    <property type="molecule type" value="Genomic_DNA"/>
</dbReference>
<protein>
    <recommendedName>
        <fullName evidence="3">Aminoglycoside phosphotransferase domain-containing protein</fullName>
    </recommendedName>
</protein>
<keyword evidence="2" id="KW-1185">Reference proteome</keyword>
<accession>A0ABW4FYZ4</accession>